<dbReference type="AlphaFoldDB" id="A0AAW2EWZ5"/>
<feature type="signal peptide" evidence="1">
    <location>
        <begin position="1"/>
        <end position="19"/>
    </location>
</feature>
<keyword evidence="1" id="KW-0732">Signal</keyword>
<proteinExistence type="predicted"/>
<evidence type="ECO:0000313" key="3">
    <source>
        <dbReference type="Proteomes" id="UP001430953"/>
    </source>
</evidence>
<evidence type="ECO:0000256" key="1">
    <source>
        <dbReference type="SAM" id="SignalP"/>
    </source>
</evidence>
<feature type="chain" id="PRO_5043587466" evidence="1">
    <location>
        <begin position="20"/>
        <end position="96"/>
    </location>
</feature>
<accession>A0AAW2EWZ5</accession>
<comment type="caution">
    <text evidence="2">The sequence shown here is derived from an EMBL/GenBank/DDBJ whole genome shotgun (WGS) entry which is preliminary data.</text>
</comment>
<name>A0AAW2EWZ5_9HYME</name>
<dbReference type="EMBL" id="JADYXP020000017">
    <property type="protein sequence ID" value="KAL0106756.1"/>
    <property type="molecule type" value="Genomic_DNA"/>
</dbReference>
<sequence>MMFLTMGASFVSLISLISPTPQPPPLQTPLPMVPPTLPLPMLPPTLPATLSAPPPLPLPLPALPLQTASPEVLLPSAACLCATASFSCSIIDKPLT</sequence>
<organism evidence="2 3">
    <name type="scientific">Cardiocondyla obscurior</name>
    <dbReference type="NCBI Taxonomy" id="286306"/>
    <lineage>
        <taxon>Eukaryota</taxon>
        <taxon>Metazoa</taxon>
        <taxon>Ecdysozoa</taxon>
        <taxon>Arthropoda</taxon>
        <taxon>Hexapoda</taxon>
        <taxon>Insecta</taxon>
        <taxon>Pterygota</taxon>
        <taxon>Neoptera</taxon>
        <taxon>Endopterygota</taxon>
        <taxon>Hymenoptera</taxon>
        <taxon>Apocrita</taxon>
        <taxon>Aculeata</taxon>
        <taxon>Formicoidea</taxon>
        <taxon>Formicidae</taxon>
        <taxon>Myrmicinae</taxon>
        <taxon>Cardiocondyla</taxon>
    </lineage>
</organism>
<dbReference type="Proteomes" id="UP001430953">
    <property type="component" value="Unassembled WGS sequence"/>
</dbReference>
<gene>
    <name evidence="2" type="ORF">PUN28_015361</name>
</gene>
<evidence type="ECO:0000313" key="2">
    <source>
        <dbReference type="EMBL" id="KAL0106756.1"/>
    </source>
</evidence>
<reference evidence="2 3" key="1">
    <citation type="submission" date="2023-03" db="EMBL/GenBank/DDBJ databases">
        <title>High recombination rates correlate with genetic variation in Cardiocondyla obscurior ants.</title>
        <authorList>
            <person name="Errbii M."/>
        </authorList>
    </citation>
    <scope>NUCLEOTIDE SEQUENCE [LARGE SCALE GENOMIC DNA]</scope>
    <source>
        <strain evidence="2">Alpha-2009</strain>
        <tissue evidence="2">Whole body</tissue>
    </source>
</reference>
<keyword evidence="3" id="KW-1185">Reference proteome</keyword>
<protein>
    <submittedName>
        <fullName evidence="2">Uncharacterized protein</fullName>
    </submittedName>
</protein>